<evidence type="ECO:0000256" key="1">
    <source>
        <dbReference type="SAM" id="MobiDB-lite"/>
    </source>
</evidence>
<keyword evidence="3" id="KW-1185">Reference proteome</keyword>
<comment type="caution">
    <text evidence="2">The sequence shown here is derived from an EMBL/GenBank/DDBJ whole genome shotgun (WGS) entry which is preliminary data.</text>
</comment>
<evidence type="ECO:0000313" key="3">
    <source>
        <dbReference type="Proteomes" id="UP000247978"/>
    </source>
</evidence>
<reference evidence="2 3" key="1">
    <citation type="submission" date="2018-05" db="EMBL/GenBank/DDBJ databases">
        <title>Genomic Encyclopedia of Type Strains, Phase IV (KMG-IV): sequencing the most valuable type-strain genomes for metagenomic binning, comparative biology and taxonomic classification.</title>
        <authorList>
            <person name="Goeker M."/>
        </authorList>
    </citation>
    <scope>NUCLEOTIDE SEQUENCE [LARGE SCALE GENOMIC DNA]</scope>
    <source>
        <strain evidence="2 3">DSM 28556</strain>
    </source>
</reference>
<dbReference type="RefSeq" id="WP_110396876.1">
    <property type="nucleotide sequence ID" value="NZ_JADIJL010000002.1"/>
</dbReference>
<organism evidence="2 3">
    <name type="scientific">Pseudogracilibacillus auburnensis</name>
    <dbReference type="NCBI Taxonomy" id="1494959"/>
    <lineage>
        <taxon>Bacteria</taxon>
        <taxon>Bacillati</taxon>
        <taxon>Bacillota</taxon>
        <taxon>Bacilli</taxon>
        <taxon>Bacillales</taxon>
        <taxon>Bacillaceae</taxon>
        <taxon>Pseudogracilibacillus</taxon>
    </lineage>
</organism>
<accession>A0A2V3VRA2</accession>
<proteinExistence type="predicted"/>
<evidence type="ECO:0000313" key="2">
    <source>
        <dbReference type="EMBL" id="PXW83351.1"/>
    </source>
</evidence>
<gene>
    <name evidence="2" type="ORF">DFR56_11630</name>
</gene>
<dbReference type="OrthoDB" id="2082773at2"/>
<dbReference type="AlphaFoldDB" id="A0A2V3VRA2"/>
<sequence length="156" mass="17899">MRRPLLHSKTNTQLSSRTESRTKVEYTGLALEKRLRQKRSLNYVNGFTQLDAGTVTCNHTEIDELIQKIKNEFSDLQPYHYPIGIIAKCYLGDDFIVHTLDTRLEIVKHYKKGEALPSEMDRGKSLALHPSYEFIEVYSDTLRAVSSNGNVAIIKR</sequence>
<protein>
    <submittedName>
        <fullName evidence="2">Uncharacterized protein</fullName>
    </submittedName>
</protein>
<dbReference type="EMBL" id="QJJQ01000016">
    <property type="protein sequence ID" value="PXW83351.1"/>
    <property type="molecule type" value="Genomic_DNA"/>
</dbReference>
<feature type="compositionally biased region" description="Polar residues" evidence="1">
    <location>
        <begin position="8"/>
        <end position="17"/>
    </location>
</feature>
<name>A0A2V3VRA2_9BACI</name>
<feature type="region of interest" description="Disordered" evidence="1">
    <location>
        <begin position="1"/>
        <end position="21"/>
    </location>
</feature>
<dbReference type="Proteomes" id="UP000247978">
    <property type="component" value="Unassembled WGS sequence"/>
</dbReference>